<dbReference type="EMBL" id="CAJOBF010004595">
    <property type="protein sequence ID" value="CAF4145168.1"/>
    <property type="molecule type" value="Genomic_DNA"/>
</dbReference>
<evidence type="ECO:0000313" key="3">
    <source>
        <dbReference type="EMBL" id="CAF4145168.1"/>
    </source>
</evidence>
<evidence type="ECO:0000313" key="2">
    <source>
        <dbReference type="EMBL" id="CAF2067822.1"/>
    </source>
</evidence>
<sequence>MSTENVSAQEAVNRLVGAQETTAKRINKLEGQVDELLEKFIGHHEQNANADATEIETENNGKINVEASNASKIIKLESQIDEMSKAFQEYREQNISSTRTEFQTVFDRMESMQALNASYFDEAASKYEESKRQWRHMCTDMNNNMNCILNKLEAITGTRNMAANTDGNIGHPLQTTTYPTTGASGHSFQTNPYLVEAEEKQQATTQSIFPLNGLKHSIIIPPSSAAPAFHGKQSESPTQFLIRVQEYAESVHAWDHPTLLKGISQFLRDSALEWYCQLRMSRRRPKTWVEFTDLFMAQFNSPVRKAKQEQEWHECQQRENETVNEFLIRLRALWTAVKPKETEAELIRHLFCKMRNELIVRIGLTRWDSLDDMIIEAQKVEEILCRRNKEQRRAVYMKQIAPQDDTSYHNTRLNDDNINQVLFSQTAKRGESTKSRTLPCLGIMNDADKHSERCEAIDEKIRLHSQIFVCSRSTDCEERRSRLDQSVIQTQNEDRREIKNIMPPIKIDQETSCDQQSKITTGLDEECDANGFWPEGTESWHIHAIKPQREIFTRRTISDPIITAQQTSIESQSEISEKSSDFQIGSLRGESVPVVNELNYLQSQKIMHSMINDVKLVEQISQNVENSVQLSPAIPAVNKQQQSYLETSEKAIIGHRLELQPNQHNLNRKPRLYGLLHASNLPILLSSHNHSHNSLLLYLNICLVQGMLFLCSILIRVGIAYNMPSLSDTYHAQSPTTNAEFTINSMPRKCSRNYVTKSSSFTKTIEILRDLESLLIYGIA</sequence>
<reference evidence="2" key="1">
    <citation type="submission" date="2021-02" db="EMBL/GenBank/DDBJ databases">
        <authorList>
            <person name="Nowell W R."/>
        </authorList>
    </citation>
    <scope>NUCLEOTIDE SEQUENCE</scope>
</reference>
<dbReference type="Proteomes" id="UP000663887">
    <property type="component" value="Unassembled WGS sequence"/>
</dbReference>
<dbReference type="Proteomes" id="UP000663842">
    <property type="component" value="Unassembled WGS sequence"/>
</dbReference>
<accession>A0A816R3T3</accession>
<organism evidence="2 4">
    <name type="scientific">Rotaria magnacalcarata</name>
    <dbReference type="NCBI Taxonomy" id="392030"/>
    <lineage>
        <taxon>Eukaryota</taxon>
        <taxon>Metazoa</taxon>
        <taxon>Spiralia</taxon>
        <taxon>Gnathifera</taxon>
        <taxon>Rotifera</taxon>
        <taxon>Eurotatoria</taxon>
        <taxon>Bdelloidea</taxon>
        <taxon>Philodinida</taxon>
        <taxon>Philodinidae</taxon>
        <taxon>Rotaria</taxon>
    </lineage>
</organism>
<comment type="caution">
    <text evidence="2">The sequence shown here is derived from an EMBL/GenBank/DDBJ whole genome shotgun (WGS) entry which is preliminary data.</text>
</comment>
<evidence type="ECO:0000313" key="4">
    <source>
        <dbReference type="Proteomes" id="UP000663887"/>
    </source>
</evidence>
<name>A0A816R3T3_9BILA</name>
<protein>
    <recommendedName>
        <fullName evidence="1">Retrotransposon gag domain-containing protein</fullName>
    </recommendedName>
</protein>
<evidence type="ECO:0000259" key="1">
    <source>
        <dbReference type="Pfam" id="PF03732"/>
    </source>
</evidence>
<dbReference type="InterPro" id="IPR005162">
    <property type="entry name" value="Retrotrans_gag_dom"/>
</dbReference>
<proteinExistence type="predicted"/>
<dbReference type="AlphaFoldDB" id="A0A816R3T3"/>
<feature type="domain" description="Retrotransposon gag" evidence="1">
    <location>
        <begin position="264"/>
        <end position="349"/>
    </location>
</feature>
<dbReference type="Pfam" id="PF03732">
    <property type="entry name" value="Retrotrans_gag"/>
    <property type="match status" value="1"/>
</dbReference>
<dbReference type="EMBL" id="CAJNRG010004659">
    <property type="protein sequence ID" value="CAF2067822.1"/>
    <property type="molecule type" value="Genomic_DNA"/>
</dbReference>
<gene>
    <name evidence="3" type="ORF">UXM345_LOCUS24797</name>
    <name evidence="2" type="ORF">XDN619_LOCUS11944</name>
</gene>